<evidence type="ECO:0000313" key="1">
    <source>
        <dbReference type="EMBL" id="KON88653.1"/>
    </source>
</evidence>
<dbReference type="GO" id="GO:0005829">
    <property type="term" value="C:cytosol"/>
    <property type="evidence" value="ECO:0007669"/>
    <property type="project" value="TreeGrafter"/>
</dbReference>
<dbReference type="InterPro" id="IPR011882">
    <property type="entry name" value="PaaC"/>
</dbReference>
<dbReference type="InterPro" id="IPR009078">
    <property type="entry name" value="Ferritin-like_SF"/>
</dbReference>
<gene>
    <name evidence="1" type="ORF">AF332_18795</name>
</gene>
<dbReference type="PATRIC" id="fig|1459.3.peg.4137"/>
<reference evidence="2" key="1">
    <citation type="submission" date="2015-07" db="EMBL/GenBank/DDBJ databases">
        <title>Fjat-10036 dsm4.</title>
        <authorList>
            <person name="Liu B."/>
            <person name="Wang J."/>
            <person name="Zhu Y."/>
            <person name="Liu G."/>
            <person name="Chen Q."/>
            <person name="Chen Z."/>
            <person name="Lan J."/>
            <person name="Che J."/>
            <person name="Ge C."/>
            <person name="Shi H."/>
            <person name="Pan Z."/>
            <person name="Liu X."/>
        </authorList>
    </citation>
    <scope>NUCLEOTIDE SEQUENCE [LARGE SCALE GENOMIC DNA]</scope>
    <source>
        <strain evidence="2">DSM 4</strain>
    </source>
</reference>
<dbReference type="Proteomes" id="UP000037109">
    <property type="component" value="Unassembled WGS sequence"/>
</dbReference>
<dbReference type="EMBL" id="LGUF01000007">
    <property type="protein sequence ID" value="KON88653.1"/>
    <property type="molecule type" value="Genomic_DNA"/>
</dbReference>
<dbReference type="PIRSF" id="PIRSF037834">
    <property type="entry name" value="PA_CoA_Oase3"/>
    <property type="match status" value="1"/>
</dbReference>
<dbReference type="SUPFAM" id="SSF47240">
    <property type="entry name" value="Ferritin-like"/>
    <property type="match status" value="1"/>
</dbReference>
<dbReference type="OrthoDB" id="9789947at2"/>
<dbReference type="NCBIfam" id="TIGR02158">
    <property type="entry name" value="PA_CoA_Oxy3"/>
    <property type="match status" value="1"/>
</dbReference>
<evidence type="ECO:0000313" key="2">
    <source>
        <dbReference type="Proteomes" id="UP000037109"/>
    </source>
</evidence>
<dbReference type="AlphaFoldDB" id="A0A0M0GFV9"/>
<dbReference type="PANTHER" id="PTHR30458:SF0">
    <property type="entry name" value="1,2-PHENYLACETYL-COA EPOXIDASE, SUBUNIT C"/>
    <property type="match status" value="1"/>
</dbReference>
<dbReference type="PANTHER" id="PTHR30458">
    <property type="entry name" value="PHENYLACETIC ACID DEGRADATION PROTEIN PAA"/>
    <property type="match status" value="1"/>
</dbReference>
<organism evidence="1 2">
    <name type="scientific">Sporosarcina globispora</name>
    <name type="common">Bacillus globisporus</name>
    <dbReference type="NCBI Taxonomy" id="1459"/>
    <lineage>
        <taxon>Bacteria</taxon>
        <taxon>Bacillati</taxon>
        <taxon>Bacillota</taxon>
        <taxon>Bacilli</taxon>
        <taxon>Bacillales</taxon>
        <taxon>Caryophanaceae</taxon>
        <taxon>Sporosarcina</taxon>
    </lineage>
</organism>
<dbReference type="InterPro" id="IPR012347">
    <property type="entry name" value="Ferritin-like"/>
</dbReference>
<accession>A0A0M0GFV9</accession>
<sequence>MTEPVSKMPIDAKVKPALTSLLYQLADDDFILAYRGSEWLGLAPHIEEDVAFSSISQDTMGHAAMFYQLLEDLGEGNVDSLAHARKAAERRNAVLLEVVNGPGHYLSSAQYDWAFAVVRNYFYIQAKKIRLDSLKNSLYQPLAEVALKVNMELYYHLLHWKTWFIQLMQAGGEARTRMEAAIRKVLADFEGVITLGPLAKDMAEHGLIEPEDVLKQRWLLTMKPVFESINLAVSEADLAMKNGNGRIGEHTADLDAALTTLSEVYNINPAASW</sequence>
<dbReference type="InterPro" id="IPR007814">
    <property type="entry name" value="PaaA_PaaC"/>
</dbReference>
<dbReference type="Pfam" id="PF05138">
    <property type="entry name" value="PaaA_PaaC"/>
    <property type="match status" value="1"/>
</dbReference>
<dbReference type="STRING" id="1459.AF332_18795"/>
<dbReference type="GO" id="GO:0010124">
    <property type="term" value="P:phenylacetate catabolic process"/>
    <property type="evidence" value="ECO:0007669"/>
    <property type="project" value="InterPro"/>
</dbReference>
<name>A0A0M0GFV9_SPOGL</name>
<dbReference type="Gene3D" id="1.20.1260.10">
    <property type="match status" value="1"/>
</dbReference>
<comment type="caution">
    <text evidence="1">The sequence shown here is derived from an EMBL/GenBank/DDBJ whole genome shotgun (WGS) entry which is preliminary data.</text>
</comment>
<protein>
    <submittedName>
        <fullName evidence="1">Phenylacetate-CoA oxygenase</fullName>
    </submittedName>
</protein>
<proteinExistence type="predicted"/>
<keyword evidence="2" id="KW-1185">Reference proteome</keyword>
<dbReference type="InterPro" id="IPR052703">
    <property type="entry name" value="Aromatic_CoA_ox/epox"/>
</dbReference>